<dbReference type="CDD" id="cd24142">
    <property type="entry name" value="ACL4-like"/>
    <property type="match status" value="1"/>
</dbReference>
<sequence>MEKRRYEKQCSRDELHLQILYFNFTVRAHKKVIRICDDATLLNEVGGILAQAGEKSLTQKALRRSITLLPEKGFEKYLTLAQFCTGSESLKFITKGVELLRTEAPEDTRRLSEAYCNVAELYMTDLCQEKNAQSSCECAVKAALEADRTNAGAYIVATSFLISSSKFDEAKKMLLDGKSLWYEKYEDLIYEKVEVPVESKIDSEKRMNACRYAIELEMWDDAIQIARQVSEEEVEDCETRYFLAYGLFRRWKEMVEDTNFTNEEEINDYKRDCFEEANETLRLAEAAVKQREAGAKDILNETKQMLDDLGPPPPEEEDAMNEEDWETDDEMNE</sequence>
<dbReference type="InterPro" id="IPR011990">
    <property type="entry name" value="TPR-like_helical_dom_sf"/>
</dbReference>
<dbReference type="Gene3D" id="1.25.40.10">
    <property type="entry name" value="Tetratricopeptide repeat domain"/>
    <property type="match status" value="1"/>
</dbReference>
<evidence type="ECO:0000256" key="1">
    <source>
        <dbReference type="SAM" id="MobiDB-lite"/>
    </source>
</evidence>
<dbReference type="AlphaFoldDB" id="E4YRR2"/>
<reference evidence="2" key="1">
    <citation type="journal article" date="2010" name="Science">
        <title>Plasticity of animal genome architecture unmasked by rapid evolution of a pelagic tunicate.</title>
        <authorList>
            <person name="Denoeud F."/>
            <person name="Henriet S."/>
            <person name="Mungpakdee S."/>
            <person name="Aury J.M."/>
            <person name="Da Silva C."/>
            <person name="Brinkmann H."/>
            <person name="Mikhaleva J."/>
            <person name="Olsen L.C."/>
            <person name="Jubin C."/>
            <person name="Canestro C."/>
            <person name="Bouquet J.M."/>
            <person name="Danks G."/>
            <person name="Poulain J."/>
            <person name="Campsteijn C."/>
            <person name="Adamski M."/>
            <person name="Cross I."/>
            <person name="Yadetie F."/>
            <person name="Muffato M."/>
            <person name="Louis A."/>
            <person name="Butcher S."/>
            <person name="Tsagkogeorga G."/>
            <person name="Konrad A."/>
            <person name="Singh S."/>
            <person name="Jensen M.F."/>
            <person name="Cong E.H."/>
            <person name="Eikeseth-Otteraa H."/>
            <person name="Noel B."/>
            <person name="Anthouard V."/>
            <person name="Porcel B.M."/>
            <person name="Kachouri-Lafond R."/>
            <person name="Nishino A."/>
            <person name="Ugolini M."/>
            <person name="Chourrout P."/>
            <person name="Nishida H."/>
            <person name="Aasland R."/>
            <person name="Huzurbazar S."/>
            <person name="Westhof E."/>
            <person name="Delsuc F."/>
            <person name="Lehrach H."/>
            <person name="Reinhardt R."/>
            <person name="Weissenbach J."/>
            <person name="Roy S.W."/>
            <person name="Artiguenave F."/>
            <person name="Postlethwait J.H."/>
            <person name="Manak J.R."/>
            <person name="Thompson E.M."/>
            <person name="Jaillon O."/>
            <person name="Du Pasquier L."/>
            <person name="Boudinot P."/>
            <person name="Liberles D.A."/>
            <person name="Volff J.N."/>
            <person name="Philippe H."/>
            <person name="Lenhard B."/>
            <person name="Roest Crollius H."/>
            <person name="Wincker P."/>
            <person name="Chourrout D."/>
        </authorList>
    </citation>
    <scope>NUCLEOTIDE SEQUENCE [LARGE SCALE GENOMIC DNA]</scope>
</reference>
<dbReference type="EMBL" id="FN655147">
    <property type="protein sequence ID" value="CBY38154.1"/>
    <property type="molecule type" value="Genomic_DNA"/>
</dbReference>
<evidence type="ECO:0008006" key="3">
    <source>
        <dbReference type="Google" id="ProtNLM"/>
    </source>
</evidence>
<gene>
    <name evidence="2" type="ORF">GSOID_T00031664001</name>
</gene>
<dbReference type="Proteomes" id="UP000011014">
    <property type="component" value="Unassembled WGS sequence"/>
</dbReference>
<proteinExistence type="predicted"/>
<feature type="region of interest" description="Disordered" evidence="1">
    <location>
        <begin position="295"/>
        <end position="333"/>
    </location>
</feature>
<evidence type="ECO:0000313" key="2">
    <source>
        <dbReference type="EMBL" id="CBY38154.1"/>
    </source>
</evidence>
<protein>
    <recommendedName>
        <fullName evidence="3">Assembly chaperone of rpl4</fullName>
    </recommendedName>
</protein>
<feature type="compositionally biased region" description="Basic and acidic residues" evidence="1">
    <location>
        <begin position="295"/>
        <end position="306"/>
    </location>
</feature>
<accession>E4YRR2</accession>
<feature type="compositionally biased region" description="Acidic residues" evidence="1">
    <location>
        <begin position="314"/>
        <end position="333"/>
    </location>
</feature>
<organism evidence="2">
    <name type="scientific">Oikopleura dioica</name>
    <name type="common">Tunicate</name>
    <dbReference type="NCBI Taxonomy" id="34765"/>
    <lineage>
        <taxon>Eukaryota</taxon>
        <taxon>Metazoa</taxon>
        <taxon>Chordata</taxon>
        <taxon>Tunicata</taxon>
        <taxon>Appendicularia</taxon>
        <taxon>Copelata</taxon>
        <taxon>Oikopleuridae</taxon>
        <taxon>Oikopleura</taxon>
    </lineage>
</organism>
<name>E4YRR2_OIKDI</name>